<dbReference type="RefSeq" id="XP_013905237.1">
    <property type="nucleotide sequence ID" value="XM_014049783.1"/>
</dbReference>
<dbReference type="OrthoDB" id="2019572at2759"/>
<dbReference type="SUPFAM" id="SSF50965">
    <property type="entry name" value="Galactose oxidase, central domain"/>
    <property type="match status" value="1"/>
</dbReference>
<protein>
    <submittedName>
        <fullName evidence="5">Glyoxal or galactose oxidase</fullName>
    </submittedName>
</protein>
<dbReference type="CDD" id="cd02851">
    <property type="entry name" value="E_set_GO_C"/>
    <property type="match status" value="1"/>
</dbReference>
<dbReference type="InterPro" id="IPR011043">
    <property type="entry name" value="Gal_Oxase/kelch_b-propeller"/>
</dbReference>
<dbReference type="SUPFAM" id="SSF57625">
    <property type="entry name" value="Invertebrate chitin-binding proteins"/>
    <property type="match status" value="1"/>
</dbReference>
<feature type="domain" description="Glyoxal oxidase N-terminal" evidence="3">
    <location>
        <begin position="279"/>
        <end position="622"/>
    </location>
</feature>
<sequence length="887" mass="93263">MGLPRRHCCQLAVLGVLLVTAAVGIRADPELDSSCAGQDYVQVPHPKNCHEYLVCCDGKAVSYECLKQREGDSTPNPGYGTAQRVSYYNAFSGKCERFDETGKAPGAVCGNGNPNAGPITSDWADSVCTAKESYEATLAASPGNESLAEVAAIKSVRGKGFGRASKAEAGTPRVPGAARAAVVVLSSVNATAEVFAEAGKEPGKGGDSPAGRRRALLQAPGNDIGAYELIINPTLGRSSTGTLAIHAVFIPTTTKVLLWGRYQPAYEPGMFTDGTPEVSAVYDFAAGTYVKAPMRIAPFCSGHSHLSDGTIVAGGGDWANSGFLLEGRYAVRTWDKDGTAWTVRPEGLAYPHWYPTQLTLPDDRVLHVGGYASEADPPVPAIEIWDGRVKRVTTIYPEPFLLQLGGLNLYPTTKLLPWTNAAGNNLFFVFACNQGRVMQLDQSNNLKTLYATPAWPTPAFCSAFSALGTATILRLDADKGYAPELAMWGGSGGDAGNCACDLPANDNAYRLDLGQAAVTGGTWAWQAEKMPGGRNMVDNVLLPNGKVLLVNGARFGNSNGGGPLGGSQARSPVYEAWLYDPYAPAGARFKVMAATNIKRLYHSVAMLMPDGDVLVMGSEQDECVSTCFVPAKNLQQFQAERFRLPYSFEPLFSQRATITGKSAEAVAMGAPLTITFTGAVTHAVIAAPAAVTHQTNMDQRLIKLATTANAGGSITVTMPPPGGLVASAGWYMLFLMNGDLPCKTATWVRLTNAAPVPAAPSRASPGGLLPATSSTFEAGAGGAVFAGGAYLGAAATFDFAAGGAAAYSGVAGASVTVTTPGTATWHVQVFGPYVPLSPTKQYTAQFQIRASAVTRVTVTWLRDGDFLPFGTTSMQVDTVFKDFRWGL</sequence>
<name>A0A0D2K7M2_9CHLO</name>
<dbReference type="KEGG" id="mng:MNEG_1730"/>
<dbReference type="Proteomes" id="UP000054498">
    <property type="component" value="Unassembled WGS sequence"/>
</dbReference>
<dbReference type="Gene3D" id="2.60.120.260">
    <property type="entry name" value="Galactose-binding domain-like"/>
    <property type="match status" value="1"/>
</dbReference>
<dbReference type="PANTHER" id="PTHR32208">
    <property type="entry name" value="SECRETED PROTEIN-RELATED"/>
    <property type="match status" value="1"/>
</dbReference>
<dbReference type="PANTHER" id="PTHR32208:SF21">
    <property type="entry name" value="LOW QUALITY PROTEIN: ALDEHYDE OXIDASE GLOX-LIKE"/>
    <property type="match status" value="1"/>
</dbReference>
<evidence type="ECO:0000256" key="2">
    <source>
        <dbReference type="SAM" id="SignalP"/>
    </source>
</evidence>
<dbReference type="GO" id="GO:0008061">
    <property type="term" value="F:chitin binding"/>
    <property type="evidence" value="ECO:0007669"/>
    <property type="project" value="InterPro"/>
</dbReference>
<evidence type="ECO:0000313" key="6">
    <source>
        <dbReference type="Proteomes" id="UP000054498"/>
    </source>
</evidence>
<dbReference type="InterPro" id="IPR015202">
    <property type="entry name" value="GO-like_E_set"/>
</dbReference>
<evidence type="ECO:0000256" key="1">
    <source>
        <dbReference type="ARBA" id="ARBA00022729"/>
    </source>
</evidence>
<dbReference type="SUPFAM" id="SSF81296">
    <property type="entry name" value="E set domains"/>
    <property type="match status" value="1"/>
</dbReference>
<reference evidence="5 6" key="1">
    <citation type="journal article" date="2013" name="BMC Genomics">
        <title>Reconstruction of the lipid metabolism for the microalga Monoraphidium neglectum from its genome sequence reveals characteristics suitable for biofuel production.</title>
        <authorList>
            <person name="Bogen C."/>
            <person name="Al-Dilaimi A."/>
            <person name="Albersmeier A."/>
            <person name="Wichmann J."/>
            <person name="Grundmann M."/>
            <person name="Rupp O."/>
            <person name="Lauersen K.J."/>
            <person name="Blifernez-Klassen O."/>
            <person name="Kalinowski J."/>
            <person name="Goesmann A."/>
            <person name="Mussgnug J.H."/>
            <person name="Kruse O."/>
        </authorList>
    </citation>
    <scope>NUCLEOTIDE SEQUENCE [LARGE SCALE GENOMIC DNA]</scope>
    <source>
        <strain evidence="5 6">SAG 48.87</strain>
    </source>
</reference>
<gene>
    <name evidence="5" type="ORF">MNEG_1730</name>
</gene>
<evidence type="ECO:0000259" key="3">
    <source>
        <dbReference type="Pfam" id="PF07250"/>
    </source>
</evidence>
<keyword evidence="6" id="KW-1185">Reference proteome</keyword>
<evidence type="ECO:0000259" key="4">
    <source>
        <dbReference type="Pfam" id="PF09118"/>
    </source>
</evidence>
<feature type="chain" id="PRO_5002262451" evidence="2">
    <location>
        <begin position="28"/>
        <end position="887"/>
    </location>
</feature>
<feature type="signal peptide" evidence="2">
    <location>
        <begin position="1"/>
        <end position="27"/>
    </location>
</feature>
<proteinExistence type="predicted"/>
<dbReference type="InterPro" id="IPR013783">
    <property type="entry name" value="Ig-like_fold"/>
</dbReference>
<evidence type="ECO:0000313" key="5">
    <source>
        <dbReference type="EMBL" id="KIZ06218.1"/>
    </source>
</evidence>
<dbReference type="Pfam" id="PF09118">
    <property type="entry name" value="GO-like_E_set"/>
    <property type="match status" value="1"/>
</dbReference>
<feature type="domain" description="Galactose oxidase-like Early set" evidence="4">
    <location>
        <begin position="655"/>
        <end position="749"/>
    </location>
</feature>
<organism evidence="5 6">
    <name type="scientific">Monoraphidium neglectum</name>
    <dbReference type="NCBI Taxonomy" id="145388"/>
    <lineage>
        <taxon>Eukaryota</taxon>
        <taxon>Viridiplantae</taxon>
        <taxon>Chlorophyta</taxon>
        <taxon>core chlorophytes</taxon>
        <taxon>Chlorophyceae</taxon>
        <taxon>CS clade</taxon>
        <taxon>Sphaeropleales</taxon>
        <taxon>Selenastraceae</taxon>
        <taxon>Monoraphidium</taxon>
    </lineage>
</organism>
<dbReference type="Gene3D" id="2.130.10.80">
    <property type="entry name" value="Galactose oxidase/kelch, beta-propeller"/>
    <property type="match status" value="1"/>
</dbReference>
<dbReference type="InterPro" id="IPR014756">
    <property type="entry name" value="Ig_E-set"/>
</dbReference>
<dbReference type="Gene3D" id="2.60.40.10">
    <property type="entry name" value="Immunoglobulins"/>
    <property type="match status" value="1"/>
</dbReference>
<dbReference type="GeneID" id="25734608"/>
<dbReference type="InterPro" id="IPR036508">
    <property type="entry name" value="Chitin-bd_dom_sf"/>
</dbReference>
<dbReference type="STRING" id="145388.A0A0D2K7M2"/>
<dbReference type="InterPro" id="IPR037293">
    <property type="entry name" value="Gal_Oxidase_central_sf"/>
</dbReference>
<dbReference type="AlphaFoldDB" id="A0A0D2K7M2"/>
<dbReference type="Pfam" id="PF07250">
    <property type="entry name" value="Glyoxal_oxid_N"/>
    <property type="match status" value="1"/>
</dbReference>
<dbReference type="EMBL" id="KK100399">
    <property type="protein sequence ID" value="KIZ06218.1"/>
    <property type="molecule type" value="Genomic_DNA"/>
</dbReference>
<keyword evidence="1 2" id="KW-0732">Signal</keyword>
<accession>A0A0D2K7M2</accession>
<dbReference type="InterPro" id="IPR009880">
    <property type="entry name" value="Glyoxal_oxidase_N"/>
</dbReference>